<accession>A0A8H7IZX6</accession>
<reference evidence="2" key="1">
    <citation type="submission" date="2018-12" db="EMBL/GenBank/DDBJ databases">
        <authorList>
            <person name="Syme R.A."/>
            <person name="Farfan-Caceres L."/>
            <person name="Lichtenzveig J."/>
        </authorList>
    </citation>
    <scope>NUCLEOTIDE SEQUENCE</scope>
    <source>
        <strain evidence="2">Al4</strain>
    </source>
</reference>
<dbReference type="PANTHER" id="PTHR24148">
    <property type="entry name" value="ANKYRIN REPEAT DOMAIN-CONTAINING PROTEIN 39 HOMOLOG-RELATED"/>
    <property type="match status" value="1"/>
</dbReference>
<dbReference type="AlphaFoldDB" id="A0A8H7IZX6"/>
<name>A0A8H7IZX6_9PLEO</name>
<dbReference type="Gene3D" id="1.10.510.10">
    <property type="entry name" value="Transferase(Phosphotransferase) domain 1"/>
    <property type="match status" value="1"/>
</dbReference>
<dbReference type="OrthoDB" id="20729at2759"/>
<dbReference type="PANTHER" id="PTHR24148:SF73">
    <property type="entry name" value="HET DOMAIN PROTEIN (AFU_ORTHOLOGUE AFUA_8G01020)"/>
    <property type="match status" value="1"/>
</dbReference>
<protein>
    <recommendedName>
        <fullName evidence="1">Heterokaryon incompatibility domain-containing protein</fullName>
    </recommendedName>
</protein>
<dbReference type="EMBL" id="RZGK01000014">
    <property type="protein sequence ID" value="KAF9693935.1"/>
    <property type="molecule type" value="Genomic_DNA"/>
</dbReference>
<keyword evidence="3" id="KW-1185">Reference proteome</keyword>
<organism evidence="2 3">
    <name type="scientific">Ascochyta lentis</name>
    <dbReference type="NCBI Taxonomy" id="205686"/>
    <lineage>
        <taxon>Eukaryota</taxon>
        <taxon>Fungi</taxon>
        <taxon>Dikarya</taxon>
        <taxon>Ascomycota</taxon>
        <taxon>Pezizomycotina</taxon>
        <taxon>Dothideomycetes</taxon>
        <taxon>Pleosporomycetidae</taxon>
        <taxon>Pleosporales</taxon>
        <taxon>Pleosporineae</taxon>
        <taxon>Didymellaceae</taxon>
        <taxon>Ascochyta</taxon>
    </lineage>
</organism>
<dbReference type="Proteomes" id="UP000651452">
    <property type="component" value="Unassembled WGS sequence"/>
</dbReference>
<dbReference type="SUPFAM" id="SSF56112">
    <property type="entry name" value="Protein kinase-like (PK-like)"/>
    <property type="match status" value="1"/>
</dbReference>
<evidence type="ECO:0000313" key="2">
    <source>
        <dbReference type="EMBL" id="KAF9693935.1"/>
    </source>
</evidence>
<dbReference type="InterPro" id="IPR011009">
    <property type="entry name" value="Kinase-like_dom_sf"/>
</dbReference>
<sequence>MNLFFPSFKRLENKNALFPEGRHYPYHGNTAPEKASRTPDESKTYYASFYEKAECVPHRDGRQIIVYWIPQKVCDPRETDAWAVNRLKRVHEMLSGNHPRIVRYNGVLDGIIGGDYNDRIGGLLVERLTPGPLSSLNLPTISAPISSSSPPEDKITLSLYYRWALQSLSAISYLHSHRIFLCVFSSQMVWLRPDFSIALTGFINAVTAPVDVDSLVFSRRSLAYTAEFPLEDAHYAGDERIHYIEDGEEVLGIKSDLFQLATFVWRLMTGSEQEKFGWPWEPSSPKWDDTTADYGQNYDTLDYAIDQRANEGLWQELEEERLGQVLIRAWDGGYESVEDVMMDVKTIAKKLRMSVIGDEIDIGYSWEDIFGVVQKEEPWSTMTTHEEASASTVSTDKAAAYDTLPLAVGNSSNIRLLDILNNDTNDGDGPISCNLRLASLDEKYVALSYMWGTETATKSIKLNGKPFLVRQNLWDFLHQRRIDQSRDNESRYLWIDALCINQASNTERNHQVGMMGRIYSRASHVLIWLGAGNESLAREMDYLASPQAFDRAQANIEIYAMVAIMDPAFELVPDYNMTAQDLFVAIVDRIWAVNEGSRVRLSDIARLLELDFLTTEFKDWPPLVYQKFRQYYDKKQGAFSRNQ</sequence>
<dbReference type="Pfam" id="PF06985">
    <property type="entry name" value="HET"/>
    <property type="match status" value="1"/>
</dbReference>
<reference evidence="2" key="2">
    <citation type="submission" date="2020-09" db="EMBL/GenBank/DDBJ databases">
        <title>Reference genome assembly for Australian Ascochyta lentis isolate Al4.</title>
        <authorList>
            <person name="Lee R.C."/>
            <person name="Farfan-Caceres L.M."/>
            <person name="Debler J.W."/>
            <person name="Williams A.H."/>
            <person name="Henares B.M."/>
        </authorList>
    </citation>
    <scope>NUCLEOTIDE SEQUENCE</scope>
    <source>
        <strain evidence="2">Al4</strain>
    </source>
</reference>
<feature type="domain" description="Heterokaryon incompatibility" evidence="1">
    <location>
        <begin position="444"/>
        <end position="553"/>
    </location>
</feature>
<comment type="caution">
    <text evidence="2">The sequence shown here is derived from an EMBL/GenBank/DDBJ whole genome shotgun (WGS) entry which is preliminary data.</text>
</comment>
<dbReference type="InterPro" id="IPR010730">
    <property type="entry name" value="HET"/>
</dbReference>
<evidence type="ECO:0000259" key="1">
    <source>
        <dbReference type="Pfam" id="PF06985"/>
    </source>
</evidence>
<gene>
    <name evidence="2" type="ORF">EKO04_008054</name>
</gene>
<dbReference type="InterPro" id="IPR052895">
    <property type="entry name" value="HetReg/Transcr_Mod"/>
</dbReference>
<evidence type="ECO:0000313" key="3">
    <source>
        <dbReference type="Proteomes" id="UP000651452"/>
    </source>
</evidence>
<proteinExistence type="predicted"/>